<comment type="caution">
    <text evidence="9">The sequence shown here is derived from an EMBL/GenBank/DDBJ whole genome shotgun (WGS) entry which is preliminary data.</text>
</comment>
<comment type="subcellular location">
    <subcellularLocation>
        <location evidence="1 6">Endoplasmic reticulum membrane</location>
        <topology evidence="1 6">Multi-pass membrane protein</topology>
    </subcellularLocation>
</comment>
<dbReference type="OrthoDB" id="567788at2759"/>
<evidence type="ECO:0000256" key="4">
    <source>
        <dbReference type="ARBA" id="ARBA00022989"/>
    </source>
</evidence>
<keyword evidence="4 6" id="KW-1133">Transmembrane helix</keyword>
<evidence type="ECO:0000256" key="1">
    <source>
        <dbReference type="ARBA" id="ARBA00004477"/>
    </source>
</evidence>
<feature type="compositionally biased region" description="Basic and acidic residues" evidence="7">
    <location>
        <begin position="38"/>
        <end position="54"/>
    </location>
</feature>
<feature type="transmembrane region" description="Helical" evidence="6">
    <location>
        <begin position="94"/>
        <end position="116"/>
    </location>
</feature>
<organism evidence="9 10">
    <name type="scientific">Lunasporangiospora selenospora</name>
    <dbReference type="NCBI Taxonomy" id="979761"/>
    <lineage>
        <taxon>Eukaryota</taxon>
        <taxon>Fungi</taxon>
        <taxon>Fungi incertae sedis</taxon>
        <taxon>Mucoromycota</taxon>
        <taxon>Mortierellomycotina</taxon>
        <taxon>Mortierellomycetes</taxon>
        <taxon>Mortierellales</taxon>
        <taxon>Mortierellaceae</taxon>
        <taxon>Lunasporangiospora</taxon>
    </lineage>
</organism>
<dbReference type="PANTHER" id="PTHR10994">
    <property type="entry name" value="RETICULON"/>
    <property type="match status" value="1"/>
</dbReference>
<evidence type="ECO:0000256" key="5">
    <source>
        <dbReference type="ARBA" id="ARBA00023136"/>
    </source>
</evidence>
<evidence type="ECO:0000256" key="7">
    <source>
        <dbReference type="SAM" id="MobiDB-lite"/>
    </source>
</evidence>
<dbReference type="GO" id="GO:0005789">
    <property type="term" value="C:endoplasmic reticulum membrane"/>
    <property type="evidence" value="ECO:0007669"/>
    <property type="project" value="UniProtKB-SubCell"/>
</dbReference>
<protein>
    <recommendedName>
        <fullName evidence="6">Reticulon-like protein</fullName>
    </recommendedName>
</protein>
<feature type="transmembrane region" description="Helical" evidence="6">
    <location>
        <begin position="197"/>
        <end position="215"/>
    </location>
</feature>
<evidence type="ECO:0000256" key="3">
    <source>
        <dbReference type="ARBA" id="ARBA00022824"/>
    </source>
</evidence>
<evidence type="ECO:0000256" key="2">
    <source>
        <dbReference type="ARBA" id="ARBA00022692"/>
    </source>
</evidence>
<dbReference type="EMBL" id="JAABOA010000167">
    <property type="protein sequence ID" value="KAF9585519.1"/>
    <property type="molecule type" value="Genomic_DNA"/>
</dbReference>
<dbReference type="AlphaFoldDB" id="A0A9P6KHA8"/>
<keyword evidence="3 6" id="KW-0256">Endoplasmic reticulum</keyword>
<proteinExistence type="predicted"/>
<evidence type="ECO:0000256" key="6">
    <source>
        <dbReference type="RuleBase" id="RU363132"/>
    </source>
</evidence>
<keyword evidence="10" id="KW-1185">Reference proteome</keyword>
<gene>
    <name evidence="9" type="primary">RTNL1_1</name>
    <name evidence="9" type="ORF">BGW38_002007</name>
</gene>
<dbReference type="PANTHER" id="PTHR10994:SF193">
    <property type="entry name" value="RETICULON-LIKE PROTEIN"/>
    <property type="match status" value="1"/>
</dbReference>
<dbReference type="InterPro" id="IPR045064">
    <property type="entry name" value="Reticulon-like"/>
</dbReference>
<dbReference type="Proteomes" id="UP000780801">
    <property type="component" value="Unassembled WGS sequence"/>
</dbReference>
<evidence type="ECO:0000259" key="8">
    <source>
        <dbReference type="PROSITE" id="PS50845"/>
    </source>
</evidence>
<keyword evidence="5 6" id="KW-0472">Membrane</keyword>
<name>A0A9P6KHA8_9FUNG</name>
<feature type="compositionally biased region" description="Basic and acidic residues" evidence="7">
    <location>
        <begin position="1"/>
        <end position="12"/>
    </location>
</feature>
<feature type="domain" description="Reticulon" evidence="8">
    <location>
        <begin position="66"/>
        <end position="273"/>
    </location>
</feature>
<accession>A0A9P6KHA8</accession>
<sequence length="276" mass="31050">MEPDRDTRDHLQADSQQELDQKPFVTESTHIGESTAPARERSGADSPKASHEGKSVYPHSYMAPKLRSLVLWENPKHSAVALTSSLTFIMLCRYYSLLNLTCALFVYGISAAFAYVNGSLLVSNATNKPAVRPLEKYYVGSTKSLLLDSRSLHQKVDYFTDGLNVILTELAKIVLIEENKRSLKFIGIFYGLWTLRTWFSTTTLLAAVVVSFFAMPRIYLDNQAVIDAHVAKTCDLVHEHTAKGCKMAETQWNSVYTRTETMLQEKGLLKKTEKSE</sequence>
<feature type="region of interest" description="Disordered" evidence="7">
    <location>
        <begin position="1"/>
        <end position="56"/>
    </location>
</feature>
<evidence type="ECO:0000313" key="10">
    <source>
        <dbReference type="Proteomes" id="UP000780801"/>
    </source>
</evidence>
<dbReference type="Pfam" id="PF02453">
    <property type="entry name" value="Reticulon"/>
    <property type="match status" value="1"/>
</dbReference>
<reference evidence="9" key="1">
    <citation type="journal article" date="2020" name="Fungal Divers.">
        <title>Resolving the Mortierellaceae phylogeny through synthesis of multi-gene phylogenetics and phylogenomics.</title>
        <authorList>
            <person name="Vandepol N."/>
            <person name="Liber J."/>
            <person name="Desiro A."/>
            <person name="Na H."/>
            <person name="Kennedy M."/>
            <person name="Barry K."/>
            <person name="Grigoriev I.V."/>
            <person name="Miller A.N."/>
            <person name="O'Donnell K."/>
            <person name="Stajich J.E."/>
            <person name="Bonito G."/>
        </authorList>
    </citation>
    <scope>NUCLEOTIDE SEQUENCE</scope>
    <source>
        <strain evidence="9">KOD1015</strain>
    </source>
</reference>
<dbReference type="GO" id="GO:0009617">
    <property type="term" value="P:response to bacterium"/>
    <property type="evidence" value="ECO:0007669"/>
    <property type="project" value="InterPro"/>
</dbReference>
<keyword evidence="2 6" id="KW-0812">Transmembrane</keyword>
<dbReference type="PROSITE" id="PS50845">
    <property type="entry name" value="RETICULON"/>
    <property type="match status" value="1"/>
</dbReference>
<dbReference type="InterPro" id="IPR003388">
    <property type="entry name" value="Reticulon"/>
</dbReference>
<evidence type="ECO:0000313" key="9">
    <source>
        <dbReference type="EMBL" id="KAF9585519.1"/>
    </source>
</evidence>